<organism evidence="1 2">
    <name type="scientific">Thioalkalivibrio nitratireducens (strain DSM 14787 / UNIQEM 213 / ALEN2)</name>
    <dbReference type="NCBI Taxonomy" id="1255043"/>
    <lineage>
        <taxon>Bacteria</taxon>
        <taxon>Pseudomonadati</taxon>
        <taxon>Pseudomonadota</taxon>
        <taxon>Gammaproteobacteria</taxon>
        <taxon>Chromatiales</taxon>
        <taxon>Ectothiorhodospiraceae</taxon>
        <taxon>Thioalkalivibrio</taxon>
    </lineage>
</organism>
<name>L0DSJ9_THIND</name>
<sequence length="134" mass="14689">MGGGPGPGPVASLWRSRISGASIPCNRTYSHRRRGMRTAGWKSTFLREKTAAVEHGKNGRTRKRGSTRFLFRAFRGSPFRLAGWPLAMKVSPSFPVSAFAIRKHSGAGRMAPVAPRGVPSRWVVIRSRAAAHHQ</sequence>
<protein>
    <submittedName>
        <fullName evidence="1">Uncharacterized protein</fullName>
    </submittedName>
</protein>
<evidence type="ECO:0000313" key="2">
    <source>
        <dbReference type="Proteomes" id="UP000010809"/>
    </source>
</evidence>
<accession>L0DSJ9</accession>
<dbReference type="STRING" id="1255043.TVNIR_0244"/>
<dbReference type="Proteomes" id="UP000010809">
    <property type="component" value="Chromosome"/>
</dbReference>
<dbReference type="KEGG" id="tni:TVNIR_0244"/>
<proteinExistence type="predicted"/>
<dbReference type="AlphaFoldDB" id="L0DSJ9"/>
<dbReference type="HOGENOM" id="CLU_1895240_0_0_6"/>
<gene>
    <name evidence="1" type="ordered locus">TVNIR_0244</name>
</gene>
<keyword evidence="2" id="KW-1185">Reference proteome</keyword>
<dbReference type="EMBL" id="CP003989">
    <property type="protein sequence ID" value="AGA31955.1"/>
    <property type="molecule type" value="Genomic_DNA"/>
</dbReference>
<evidence type="ECO:0000313" key="1">
    <source>
        <dbReference type="EMBL" id="AGA31955.1"/>
    </source>
</evidence>
<dbReference type="PATRIC" id="fig|1255043.3.peg.245"/>
<reference evidence="1" key="1">
    <citation type="submission" date="2015-12" db="EMBL/GenBank/DDBJ databases">
        <authorList>
            <person name="Tikhonova T.V."/>
            <person name="Pavlov A.R."/>
            <person name="Beletsky A.V."/>
            <person name="Mardanov A.V."/>
            <person name="Sorokin D.Y."/>
            <person name="Ravin N.V."/>
            <person name="Popov V.O."/>
        </authorList>
    </citation>
    <scope>NUCLEOTIDE SEQUENCE</scope>
    <source>
        <strain evidence="1">DSM 14787</strain>
    </source>
</reference>